<accession>A0A0B7B4H9</accession>
<dbReference type="EMBL" id="HACG01041394">
    <property type="protein sequence ID" value="CEK88259.1"/>
    <property type="molecule type" value="Transcribed_RNA"/>
</dbReference>
<reference evidence="1" key="1">
    <citation type="submission" date="2014-12" db="EMBL/GenBank/DDBJ databases">
        <title>Insight into the proteome of Arion vulgaris.</title>
        <authorList>
            <person name="Aradska J."/>
            <person name="Bulat T."/>
            <person name="Smidak R."/>
            <person name="Sarate P."/>
            <person name="Gangsoo J."/>
            <person name="Sialana F."/>
            <person name="Bilban M."/>
            <person name="Lubec G."/>
        </authorList>
    </citation>
    <scope>NUCLEOTIDE SEQUENCE</scope>
    <source>
        <tissue evidence="1">Skin</tissue>
    </source>
</reference>
<name>A0A0B7B4H9_9EUPU</name>
<sequence length="50" mass="5861">MAFQMVANMNKLWHDTSKETKVRLLRTCIFPVATYGCESWTIIQTLKNKI</sequence>
<gene>
    <name evidence="1" type="primary">ORF164231</name>
</gene>
<protein>
    <submittedName>
        <fullName evidence="1">Uncharacterized protein</fullName>
    </submittedName>
</protein>
<proteinExistence type="predicted"/>
<evidence type="ECO:0000313" key="1">
    <source>
        <dbReference type="EMBL" id="CEK88259.1"/>
    </source>
</evidence>
<organism evidence="1">
    <name type="scientific">Arion vulgaris</name>
    <dbReference type="NCBI Taxonomy" id="1028688"/>
    <lineage>
        <taxon>Eukaryota</taxon>
        <taxon>Metazoa</taxon>
        <taxon>Spiralia</taxon>
        <taxon>Lophotrochozoa</taxon>
        <taxon>Mollusca</taxon>
        <taxon>Gastropoda</taxon>
        <taxon>Heterobranchia</taxon>
        <taxon>Euthyneura</taxon>
        <taxon>Panpulmonata</taxon>
        <taxon>Eupulmonata</taxon>
        <taxon>Stylommatophora</taxon>
        <taxon>Helicina</taxon>
        <taxon>Arionoidea</taxon>
        <taxon>Arionidae</taxon>
        <taxon>Arion</taxon>
    </lineage>
</organism>
<dbReference type="AlphaFoldDB" id="A0A0B7B4H9"/>